<dbReference type="SUPFAM" id="SSF103481">
    <property type="entry name" value="Multidrug resistance efflux transporter EmrE"/>
    <property type="match status" value="1"/>
</dbReference>
<accession>A0A2M7IYV3</accession>
<dbReference type="Proteomes" id="UP000230505">
    <property type="component" value="Unassembled WGS sequence"/>
</dbReference>
<dbReference type="InterPro" id="IPR037185">
    <property type="entry name" value="EmrE-like"/>
</dbReference>
<evidence type="ECO:0000256" key="1">
    <source>
        <dbReference type="SAM" id="Phobius"/>
    </source>
</evidence>
<keyword evidence="1" id="KW-0472">Membrane</keyword>
<sequence length="104" mass="11641">MLWILITIFSYFLLALTALGDKYLLSGKPEPKSYNFFINLPGVLLLFLIPFVGFIKPDFKQIVLSLLAGGFGVFAGYFLYVALERFEASRVIPTIGSILPLFTL</sequence>
<gene>
    <name evidence="2" type="ORF">COZ78_00885</name>
</gene>
<feature type="transmembrane region" description="Helical" evidence="1">
    <location>
        <begin position="36"/>
        <end position="55"/>
    </location>
</feature>
<name>A0A2M7IYV3_9BACT</name>
<keyword evidence="1" id="KW-1133">Transmembrane helix</keyword>
<feature type="transmembrane region" description="Helical" evidence="1">
    <location>
        <begin position="62"/>
        <end position="83"/>
    </location>
</feature>
<dbReference type="AlphaFoldDB" id="A0A2M7IYV3"/>
<keyword evidence="1" id="KW-0812">Transmembrane</keyword>
<organism evidence="2 3">
    <name type="scientific">bacterium (Candidatus Gribaldobacteria) CG_4_8_14_3_um_filter_42_11</name>
    <dbReference type="NCBI Taxonomy" id="2014267"/>
    <lineage>
        <taxon>Bacteria</taxon>
        <taxon>Candidatus Gribaldobacteria</taxon>
    </lineage>
</organism>
<evidence type="ECO:0008006" key="4">
    <source>
        <dbReference type="Google" id="ProtNLM"/>
    </source>
</evidence>
<feature type="non-terminal residue" evidence="2">
    <location>
        <position position="104"/>
    </location>
</feature>
<comment type="caution">
    <text evidence="2">The sequence shown here is derived from an EMBL/GenBank/DDBJ whole genome shotgun (WGS) entry which is preliminary data.</text>
</comment>
<dbReference type="EMBL" id="PFHV01000024">
    <property type="protein sequence ID" value="PIX03330.1"/>
    <property type="molecule type" value="Genomic_DNA"/>
</dbReference>
<protein>
    <recommendedName>
        <fullName evidence="4">EamA domain-containing protein</fullName>
    </recommendedName>
</protein>
<evidence type="ECO:0000313" key="3">
    <source>
        <dbReference type="Proteomes" id="UP000230505"/>
    </source>
</evidence>
<evidence type="ECO:0000313" key="2">
    <source>
        <dbReference type="EMBL" id="PIX03330.1"/>
    </source>
</evidence>
<proteinExistence type="predicted"/>
<reference evidence="3" key="1">
    <citation type="submission" date="2017-09" db="EMBL/GenBank/DDBJ databases">
        <title>Depth-based differentiation of microbial function through sediment-hosted aquifers and enrichment of novel symbionts in the deep terrestrial subsurface.</title>
        <authorList>
            <person name="Probst A.J."/>
            <person name="Ladd B."/>
            <person name="Jarett J.K."/>
            <person name="Geller-Mcgrath D.E."/>
            <person name="Sieber C.M.K."/>
            <person name="Emerson J.B."/>
            <person name="Anantharaman K."/>
            <person name="Thomas B.C."/>
            <person name="Malmstrom R."/>
            <person name="Stieglmeier M."/>
            <person name="Klingl A."/>
            <person name="Woyke T."/>
            <person name="Ryan C.M."/>
            <person name="Banfield J.F."/>
        </authorList>
    </citation>
    <scope>NUCLEOTIDE SEQUENCE [LARGE SCALE GENOMIC DNA]</scope>
</reference>